<evidence type="ECO:0000313" key="9">
    <source>
        <dbReference type="Proteomes" id="UP001152797"/>
    </source>
</evidence>
<organism evidence="6">
    <name type="scientific">Cladocopium goreaui</name>
    <dbReference type="NCBI Taxonomy" id="2562237"/>
    <lineage>
        <taxon>Eukaryota</taxon>
        <taxon>Sar</taxon>
        <taxon>Alveolata</taxon>
        <taxon>Dinophyceae</taxon>
        <taxon>Suessiales</taxon>
        <taxon>Symbiodiniaceae</taxon>
        <taxon>Cladocopium</taxon>
    </lineage>
</organism>
<dbReference type="SFLD" id="SFLDG01141">
    <property type="entry name" value="C2.B.1:_Sucrose_Phosphatase_Li"/>
    <property type="match status" value="1"/>
</dbReference>
<accession>A0A9P1BF15</accession>
<dbReference type="AlphaFoldDB" id="A0A9P1BF15"/>
<evidence type="ECO:0000313" key="7">
    <source>
        <dbReference type="EMBL" id="CAL1125464.1"/>
    </source>
</evidence>
<reference evidence="7" key="2">
    <citation type="submission" date="2024-04" db="EMBL/GenBank/DDBJ databases">
        <authorList>
            <person name="Chen Y."/>
            <person name="Shah S."/>
            <person name="Dougan E. K."/>
            <person name="Thang M."/>
            <person name="Chan C."/>
        </authorList>
    </citation>
    <scope>NUCLEOTIDE SEQUENCE [LARGE SCALE GENOMIC DNA]</scope>
</reference>
<dbReference type="SFLD" id="SFLDG01140">
    <property type="entry name" value="C2.B:_Phosphomannomutase_and_P"/>
    <property type="match status" value="1"/>
</dbReference>
<dbReference type="InterPro" id="IPR028098">
    <property type="entry name" value="Glyco_trans_4-like_N"/>
</dbReference>
<dbReference type="Gene3D" id="3.40.50.2000">
    <property type="entry name" value="Glycogen Phosphorylase B"/>
    <property type="match status" value="2"/>
</dbReference>
<feature type="domain" description="Sucrose phosphatase-like" evidence="4">
    <location>
        <begin position="433"/>
        <end position="666"/>
    </location>
</feature>
<feature type="domain" description="Glycosyl transferase family 1" evidence="3">
    <location>
        <begin position="220"/>
        <end position="383"/>
    </location>
</feature>
<proteinExistence type="predicted"/>
<evidence type="ECO:0000256" key="1">
    <source>
        <dbReference type="ARBA" id="ARBA00022676"/>
    </source>
</evidence>
<dbReference type="Pfam" id="PF00534">
    <property type="entry name" value="Glycos_transf_1"/>
    <property type="match status" value="1"/>
</dbReference>
<evidence type="ECO:0000313" key="8">
    <source>
        <dbReference type="EMBL" id="CAL4759401.1"/>
    </source>
</evidence>
<dbReference type="SFLD" id="SFLDS00003">
    <property type="entry name" value="Haloacid_Dehalogenase"/>
    <property type="match status" value="1"/>
</dbReference>
<evidence type="ECO:0000313" key="6">
    <source>
        <dbReference type="EMBL" id="CAI3972089.1"/>
    </source>
</evidence>
<dbReference type="EMBL" id="CAMXCT010000001">
    <property type="protein sequence ID" value="CAI3972089.1"/>
    <property type="molecule type" value="Genomic_DNA"/>
</dbReference>
<dbReference type="Gene3D" id="3.90.1070.10">
    <property type="match status" value="1"/>
</dbReference>
<evidence type="ECO:0000256" key="2">
    <source>
        <dbReference type="ARBA" id="ARBA00022679"/>
    </source>
</evidence>
<dbReference type="InterPro" id="IPR006380">
    <property type="entry name" value="SPP-like_dom"/>
</dbReference>
<dbReference type="OrthoDB" id="531008at2759"/>
<dbReference type="InterPro" id="IPR001296">
    <property type="entry name" value="Glyco_trans_1"/>
</dbReference>
<name>A0A9P1BF15_9DINO</name>
<protein>
    <submittedName>
        <fullName evidence="8">Mannosylfructose-phosphate synthase</fullName>
    </submittedName>
</protein>
<dbReference type="EMBL" id="CAMXCT030000001">
    <property type="protein sequence ID" value="CAL4759401.1"/>
    <property type="molecule type" value="Genomic_DNA"/>
</dbReference>
<dbReference type="SUPFAM" id="SSF56784">
    <property type="entry name" value="HAD-like"/>
    <property type="match status" value="1"/>
</dbReference>
<dbReference type="Pfam" id="PF05116">
    <property type="entry name" value="S6PP"/>
    <property type="match status" value="1"/>
</dbReference>
<keyword evidence="1" id="KW-0328">Glycosyltransferase</keyword>
<dbReference type="EMBL" id="CAMXCT020000001">
    <property type="protein sequence ID" value="CAL1125464.1"/>
    <property type="molecule type" value="Genomic_DNA"/>
</dbReference>
<dbReference type="NCBIfam" id="TIGR01484">
    <property type="entry name" value="HAD-SF-IIB"/>
    <property type="match status" value="1"/>
</dbReference>
<dbReference type="Gene3D" id="3.40.50.1000">
    <property type="entry name" value="HAD superfamily/HAD-like"/>
    <property type="match status" value="1"/>
</dbReference>
<dbReference type="Pfam" id="PF13439">
    <property type="entry name" value="Glyco_transf_4"/>
    <property type="match status" value="1"/>
</dbReference>
<evidence type="ECO:0000259" key="5">
    <source>
        <dbReference type="Pfam" id="PF13439"/>
    </source>
</evidence>
<dbReference type="InterPro" id="IPR036412">
    <property type="entry name" value="HAD-like_sf"/>
</dbReference>
<keyword evidence="2" id="KW-0808">Transferase</keyword>
<keyword evidence="9" id="KW-1185">Reference proteome</keyword>
<gene>
    <name evidence="6" type="ORF">C1SCF055_LOCUS679</name>
</gene>
<dbReference type="InterPro" id="IPR006379">
    <property type="entry name" value="HAD-SF_hydro_IIB"/>
</dbReference>
<dbReference type="Proteomes" id="UP001152797">
    <property type="component" value="Unassembled WGS sequence"/>
</dbReference>
<dbReference type="InterPro" id="IPR023214">
    <property type="entry name" value="HAD_sf"/>
</dbReference>
<dbReference type="GO" id="GO:0016757">
    <property type="term" value="F:glycosyltransferase activity"/>
    <property type="evidence" value="ECO:0007669"/>
    <property type="project" value="UniProtKB-KW"/>
</dbReference>
<feature type="domain" description="Glycosyltransferase subfamily 4-like N-terminal" evidence="5">
    <location>
        <begin position="21"/>
        <end position="205"/>
    </location>
</feature>
<reference evidence="6" key="1">
    <citation type="submission" date="2022-10" db="EMBL/GenBank/DDBJ databases">
        <authorList>
            <person name="Chen Y."/>
            <person name="Dougan E. K."/>
            <person name="Chan C."/>
            <person name="Rhodes N."/>
            <person name="Thang M."/>
        </authorList>
    </citation>
    <scope>NUCLEOTIDE SEQUENCE</scope>
</reference>
<dbReference type="PANTHER" id="PTHR12526">
    <property type="entry name" value="GLYCOSYLTRANSFERASE"/>
    <property type="match status" value="1"/>
</dbReference>
<evidence type="ECO:0000259" key="4">
    <source>
        <dbReference type="Pfam" id="PF05116"/>
    </source>
</evidence>
<evidence type="ECO:0000259" key="3">
    <source>
        <dbReference type="Pfam" id="PF00534"/>
    </source>
</evidence>
<dbReference type="SUPFAM" id="SSF53756">
    <property type="entry name" value="UDP-Glycosyltransferase/glycogen phosphorylase"/>
    <property type="match status" value="1"/>
</dbReference>
<comment type="caution">
    <text evidence="6">The sequence shown here is derived from an EMBL/GenBank/DDBJ whole genome shotgun (WGS) entry which is preliminary data.</text>
</comment>
<sequence length="681" mass="75912">MMISTHGYVSAQPEFGKPDTGGQVVYVLELAKCFARLGFQVDVYTRRFEDQPASDTINDRVRVLRIPCGGSEFIPKETLCDHIPEWVENTLAYIKQNNLEYSFINSHYWDAGLAGQALSNGLDIPHIHTPHSIGAWKRDNMDGDPEELEQKYNFSRRVREEKVIYDESDVIIATTPQQRDILKNSDYDLPLEKIRVIPPGYDDTRFFPVSLSSREAIKRDLDAEGPIVLALGRMAHNKGYDLLIRAMPFVLERVPEARLLLAIGSTEPSDRELEQINELHQLVANLGIEKSVVFRDYIPDAELPDYYRVADVFALSSRYEPFGMTAVEAMACGTPTVITTEGGLWEQVTWGLEAIYANPFDPNSFGGAIANVLQYPRVGAQMARHGSQKARARFTWTGIAQQMIRELEAAGPRVPLDLQHEPQTGPRGIVENRYLLISDVDGTLLGDDEALERFTQWYETQSDKLQLVYNSGRFVHSILESVESTALPEPVAVIGGVGTQIRCFSLQDPIGDWPDGNGQWDARLIRSVLGEYPGLELQPEEFLSEYKISYYARNASAELLADIRQKLEASGCRVEVVYSSNRDLDVLPQGVNKGTAAAYLAAHWSYSKDQVFVSGDTGNDIALFQHGFRGIVVGNAQAELKELKTSSIFHAKGVFAAGVQEGLTHWMSAHEGAAQAKHALD</sequence>
<dbReference type="PANTHER" id="PTHR12526:SF510">
    <property type="entry name" value="D-INOSITOL 3-PHOSPHATE GLYCOSYLTRANSFERASE"/>
    <property type="match status" value="1"/>
</dbReference>